<keyword evidence="1" id="KW-0472">Membrane</keyword>
<organism evidence="2 4">
    <name type="scientific">Capnocytophaga catalasegens</name>
    <dbReference type="NCBI Taxonomy" id="1004260"/>
    <lineage>
        <taxon>Bacteria</taxon>
        <taxon>Pseudomonadati</taxon>
        <taxon>Bacteroidota</taxon>
        <taxon>Flavobacteriia</taxon>
        <taxon>Flavobacteriales</taxon>
        <taxon>Flavobacteriaceae</taxon>
        <taxon>Capnocytophaga</taxon>
    </lineage>
</organism>
<keyword evidence="1" id="KW-1133">Transmembrane helix</keyword>
<gene>
    <name evidence="2" type="ORF">RCZ15_22430</name>
    <name evidence="3" type="ORF">RCZ16_23190</name>
</gene>
<dbReference type="EMBL" id="BQKB01000056">
    <property type="protein sequence ID" value="GJM54003.1"/>
    <property type="molecule type" value="Genomic_DNA"/>
</dbReference>
<reference evidence="2 5" key="1">
    <citation type="submission" date="2021-11" db="EMBL/GenBank/DDBJ databases">
        <title>Draft genome sequence of Capnocytophaga sp. strain KC07075 isolated from cat oral cavity.</title>
        <authorList>
            <person name="Suzuki M."/>
            <person name="Imaoka K."/>
            <person name="Kimura M."/>
            <person name="Morikawa S."/>
            <person name="Maeda K."/>
        </authorList>
    </citation>
    <scope>NUCLEOTIDE SEQUENCE</scope>
    <source>
        <strain evidence="2">KC07075</strain>
        <strain evidence="3 5">KC07079</strain>
    </source>
</reference>
<dbReference type="AlphaFoldDB" id="A0AAV5AXY2"/>
<evidence type="ECO:0000313" key="3">
    <source>
        <dbReference type="EMBL" id="GJM54003.1"/>
    </source>
</evidence>
<name>A0AAV5AXY2_9FLAO</name>
<dbReference type="EMBL" id="BQKA01000047">
    <property type="protein sequence ID" value="GJM51270.1"/>
    <property type="molecule type" value="Genomic_DNA"/>
</dbReference>
<comment type="caution">
    <text evidence="2">The sequence shown here is derived from an EMBL/GenBank/DDBJ whole genome shotgun (WGS) entry which is preliminary data.</text>
</comment>
<protein>
    <submittedName>
        <fullName evidence="2">Uncharacterized protein</fullName>
    </submittedName>
</protein>
<dbReference type="Proteomes" id="UP001208692">
    <property type="component" value="Unassembled WGS sequence"/>
</dbReference>
<dbReference type="Proteomes" id="UP001207736">
    <property type="component" value="Unassembled WGS sequence"/>
</dbReference>
<accession>A0AAV5AXY2</accession>
<keyword evidence="5" id="KW-1185">Reference proteome</keyword>
<evidence type="ECO:0000256" key="1">
    <source>
        <dbReference type="SAM" id="Phobius"/>
    </source>
</evidence>
<evidence type="ECO:0000313" key="5">
    <source>
        <dbReference type="Proteomes" id="UP001208692"/>
    </source>
</evidence>
<proteinExistence type="predicted"/>
<sequence length="166" mass="19256">MSLLFISCKIGQTTRHFEKHATEHTKTDTLIISKTEKIKDTLFIQVPVVQTTNKDCDTLCQKELHKILSQLRSRKNSGANKAGIYYDKLQKQIVLYNELQAQFDTYKSNNHKVIETKEVEINKEIPVPYIPKFIKFLAWCGEFSLLLIVVVIILFVLGKIIKFNRL</sequence>
<feature type="transmembrane region" description="Helical" evidence="1">
    <location>
        <begin position="136"/>
        <end position="157"/>
    </location>
</feature>
<evidence type="ECO:0000313" key="4">
    <source>
        <dbReference type="Proteomes" id="UP001207736"/>
    </source>
</evidence>
<evidence type="ECO:0000313" key="2">
    <source>
        <dbReference type="EMBL" id="GJM51270.1"/>
    </source>
</evidence>
<keyword evidence="1" id="KW-0812">Transmembrane</keyword>